<evidence type="ECO:0000313" key="5">
    <source>
        <dbReference type="Proteomes" id="UP000751190"/>
    </source>
</evidence>
<keyword evidence="5" id="KW-1185">Reference proteome</keyword>
<keyword evidence="1" id="KW-0694">RNA-binding</keyword>
<dbReference type="SMART" id="SM00360">
    <property type="entry name" value="RRM"/>
    <property type="match status" value="1"/>
</dbReference>
<feature type="compositionally biased region" description="Pro residues" evidence="2">
    <location>
        <begin position="336"/>
        <end position="349"/>
    </location>
</feature>
<dbReference type="AlphaFoldDB" id="A0A8J5XKZ5"/>
<accession>A0A8J5XKZ5</accession>
<feature type="domain" description="RRM" evidence="3">
    <location>
        <begin position="111"/>
        <end position="187"/>
    </location>
</feature>
<sequence>MMEGEEIDDDMQENEADERDAYNDDTFGDATAAADELTFGSSAEGFGGAGVDAIGVSELEAAERAQQFLRERAQLEQERMAASRGARAPPPAAAHASPPPPPPPLAAPVASYLRVSGVPRLGEEQIRLLLSHFGALDSFSLSPDPNGAPTDVAIVSYADPTAEAAAADRLQGMVLAGGKLIVAFARAEPLAAFAAAAAGAAMPEGALDVSALEARMRAPRRQPATPQPATAMPADALDVSALEAALVAEAAAAAAAARQSAAQQQQQPSAARDAGAVDPHALLQQRLQQQQQQQPPPSLRMAPLPRGAPPPLPPAGAMAAAAGGGGGSGGGGARVPTPPLPTPPLPPAPGGAGANASAATSASVAQLVEAERAITQAVQQLAHDAQHRHNEATSLRARLLQIPAMRAQPGADARALDDAEGTLVIAFNAASAQALATQQRAAAAQAELAAVQHALRARNANASGRASAAGAALPSPPLPNVPSGARAAPAPSGSVSSPYGPGGAPVWASLLPGMPPLPPSARVGARMTLAELEAIVRHQHQQVAVHDVLEDDFYAFVLHCKRTHALERAPLAGADGAAAGAGAGAARRSKGSDDSNGASAMARSALPAEVLVALDARRQALPAAPARLADFTSSLGQGVMKVHVDPGLKLRTPRPLISLPADSGHADGGHADGGHADGAALYDDGLSGRERSAASSLSWAMRATVAECREALLDLALVTLVAARRPSCASAAQGAATAAAGARGGAGEGESPATPPPTRRQILARLASALLAEAAGQPDLHSTAEGARGLASGGLPMARVLGCAKGRRAVAETLRACCATPRAFALADSLEQLLGAHAGLALLRALPAYVADRRPPPPPPAGLRGPKARAAAAAAAAAAAMPSAQLWAEVADAVAAATAALPATLPAGAAADARGACARELCALPAELLGEALAHGELAAAIGAMVAFARGAAVEGDGELADGLARVQAVLRAAQPHAGAPGPAVGLAGIGAA</sequence>
<dbReference type="Proteomes" id="UP000751190">
    <property type="component" value="Unassembled WGS sequence"/>
</dbReference>
<dbReference type="InterPro" id="IPR012677">
    <property type="entry name" value="Nucleotide-bd_a/b_plait_sf"/>
</dbReference>
<protein>
    <recommendedName>
        <fullName evidence="3">RRM domain-containing protein</fullName>
    </recommendedName>
</protein>
<feature type="compositionally biased region" description="Gly residues" evidence="2">
    <location>
        <begin position="322"/>
        <end position="333"/>
    </location>
</feature>
<evidence type="ECO:0000259" key="3">
    <source>
        <dbReference type="PROSITE" id="PS50102"/>
    </source>
</evidence>
<dbReference type="Pfam" id="PF00076">
    <property type="entry name" value="RRM_1"/>
    <property type="match status" value="1"/>
</dbReference>
<proteinExistence type="predicted"/>
<reference evidence="4" key="1">
    <citation type="submission" date="2021-05" db="EMBL/GenBank/DDBJ databases">
        <title>The genome of the haptophyte Pavlova lutheri (Diacronema luteri, Pavlovales) - a model for lipid biosynthesis in eukaryotic algae.</title>
        <authorList>
            <person name="Hulatt C.J."/>
            <person name="Posewitz M.C."/>
        </authorList>
    </citation>
    <scope>NUCLEOTIDE SEQUENCE</scope>
    <source>
        <strain evidence="4">NIVA-4/92</strain>
    </source>
</reference>
<feature type="region of interest" description="Disordered" evidence="2">
    <location>
        <begin position="1"/>
        <end position="35"/>
    </location>
</feature>
<feature type="compositionally biased region" description="Low complexity" evidence="2">
    <location>
        <begin position="24"/>
        <end position="35"/>
    </location>
</feature>
<dbReference type="SUPFAM" id="SSF54928">
    <property type="entry name" value="RNA-binding domain, RBD"/>
    <property type="match status" value="1"/>
</dbReference>
<dbReference type="GO" id="GO:0003723">
    <property type="term" value="F:RNA binding"/>
    <property type="evidence" value="ECO:0007669"/>
    <property type="project" value="UniProtKB-UniRule"/>
</dbReference>
<evidence type="ECO:0000313" key="4">
    <source>
        <dbReference type="EMBL" id="KAG8463472.1"/>
    </source>
</evidence>
<feature type="compositionally biased region" description="Pro residues" evidence="2">
    <location>
        <begin position="88"/>
        <end position="105"/>
    </location>
</feature>
<feature type="compositionally biased region" description="Low complexity" evidence="2">
    <location>
        <begin position="481"/>
        <end position="499"/>
    </location>
</feature>
<dbReference type="InterPro" id="IPR000504">
    <property type="entry name" value="RRM_dom"/>
</dbReference>
<name>A0A8J5XKZ5_DIALT</name>
<dbReference type="OrthoDB" id="10674389at2759"/>
<gene>
    <name evidence="4" type="ORF">KFE25_004983</name>
</gene>
<comment type="caution">
    <text evidence="4">The sequence shown here is derived from an EMBL/GenBank/DDBJ whole genome shotgun (WGS) entry which is preliminary data.</text>
</comment>
<dbReference type="InterPro" id="IPR035979">
    <property type="entry name" value="RBD_domain_sf"/>
</dbReference>
<dbReference type="PROSITE" id="PS50102">
    <property type="entry name" value="RRM"/>
    <property type="match status" value="1"/>
</dbReference>
<organism evidence="4 5">
    <name type="scientific">Diacronema lutheri</name>
    <name type="common">Unicellular marine alga</name>
    <name type="synonym">Monochrysis lutheri</name>
    <dbReference type="NCBI Taxonomy" id="2081491"/>
    <lineage>
        <taxon>Eukaryota</taxon>
        <taxon>Haptista</taxon>
        <taxon>Haptophyta</taxon>
        <taxon>Pavlovophyceae</taxon>
        <taxon>Pavlovales</taxon>
        <taxon>Pavlovaceae</taxon>
        <taxon>Diacronema</taxon>
    </lineage>
</organism>
<evidence type="ECO:0000256" key="2">
    <source>
        <dbReference type="SAM" id="MobiDB-lite"/>
    </source>
</evidence>
<feature type="region of interest" description="Disordered" evidence="2">
    <location>
        <begin position="285"/>
        <end position="357"/>
    </location>
</feature>
<feature type="region of interest" description="Disordered" evidence="2">
    <location>
        <begin position="68"/>
        <end position="105"/>
    </location>
</feature>
<dbReference type="Gene3D" id="3.30.70.330">
    <property type="match status" value="1"/>
</dbReference>
<feature type="compositionally biased region" description="Acidic residues" evidence="2">
    <location>
        <begin position="1"/>
        <end position="18"/>
    </location>
</feature>
<dbReference type="EMBL" id="JAGTXO010000016">
    <property type="protein sequence ID" value="KAG8463472.1"/>
    <property type="molecule type" value="Genomic_DNA"/>
</dbReference>
<feature type="compositionally biased region" description="Basic and acidic residues" evidence="2">
    <location>
        <begin position="69"/>
        <end position="81"/>
    </location>
</feature>
<feature type="region of interest" description="Disordered" evidence="2">
    <location>
        <begin position="466"/>
        <end position="499"/>
    </location>
</feature>
<evidence type="ECO:0000256" key="1">
    <source>
        <dbReference type="PROSITE-ProRule" id="PRU00176"/>
    </source>
</evidence>